<organism evidence="2 3">
    <name type="scientific">Hymenobacter yonginensis</name>
    <dbReference type="NCBI Taxonomy" id="748197"/>
    <lineage>
        <taxon>Bacteria</taxon>
        <taxon>Pseudomonadati</taxon>
        <taxon>Bacteroidota</taxon>
        <taxon>Cytophagia</taxon>
        <taxon>Cytophagales</taxon>
        <taxon>Hymenobacteraceae</taxon>
        <taxon>Hymenobacter</taxon>
    </lineage>
</organism>
<evidence type="ECO:0008006" key="4">
    <source>
        <dbReference type="Google" id="ProtNLM"/>
    </source>
</evidence>
<feature type="transmembrane region" description="Helical" evidence="1">
    <location>
        <begin position="80"/>
        <end position="99"/>
    </location>
</feature>
<dbReference type="EMBL" id="CP115396">
    <property type="protein sequence ID" value="WBO86432.1"/>
    <property type="molecule type" value="Genomic_DNA"/>
</dbReference>
<evidence type="ECO:0000256" key="1">
    <source>
        <dbReference type="SAM" id="Phobius"/>
    </source>
</evidence>
<keyword evidence="1" id="KW-1133">Transmembrane helix</keyword>
<protein>
    <recommendedName>
        <fullName evidence="4">DUF2834 domain-containing protein</fullName>
    </recommendedName>
</protein>
<keyword evidence="1" id="KW-0812">Transmembrane</keyword>
<dbReference type="Proteomes" id="UP001211872">
    <property type="component" value="Chromosome"/>
</dbReference>
<sequence length="105" mass="12025">MKDTIKFLNSSFGVAVAALLLYFSWWLFVVHFLYWKEYSEDSGNAAGTAALFMDYVTIALLVMYEIGFLIAAIQATSKRPFYLVISFVLLLPMVGIWLFETYGRK</sequence>
<evidence type="ECO:0000313" key="2">
    <source>
        <dbReference type="EMBL" id="WBO86432.1"/>
    </source>
</evidence>
<accession>A0ABY7PU54</accession>
<name>A0ABY7PU54_9BACT</name>
<evidence type="ECO:0000313" key="3">
    <source>
        <dbReference type="Proteomes" id="UP001211872"/>
    </source>
</evidence>
<keyword evidence="3" id="KW-1185">Reference proteome</keyword>
<proteinExistence type="predicted"/>
<keyword evidence="1" id="KW-0472">Membrane</keyword>
<feature type="transmembrane region" description="Helical" evidence="1">
    <location>
        <begin position="55"/>
        <end position="73"/>
    </location>
</feature>
<gene>
    <name evidence="2" type="ORF">O9Z63_09245</name>
</gene>
<feature type="transmembrane region" description="Helical" evidence="1">
    <location>
        <begin position="12"/>
        <end position="35"/>
    </location>
</feature>
<dbReference type="RefSeq" id="WP_270129027.1">
    <property type="nucleotide sequence ID" value="NZ_CP115396.1"/>
</dbReference>
<reference evidence="2 3" key="1">
    <citation type="journal article" date="2011" name="Int. J. Syst. Evol. Microbiol.">
        <title>Hymenobacter yonginensis sp. nov., isolated from a mesotrophic artificial lake.</title>
        <authorList>
            <person name="Joung Y."/>
            <person name="Cho S.H."/>
            <person name="Kim H."/>
            <person name="Kim S.B."/>
            <person name="Joh K."/>
        </authorList>
    </citation>
    <scope>NUCLEOTIDE SEQUENCE [LARGE SCALE GENOMIC DNA]</scope>
    <source>
        <strain evidence="2 3">KCTC 22745</strain>
    </source>
</reference>